<evidence type="ECO:0000256" key="2">
    <source>
        <dbReference type="SAM" id="Phobius"/>
    </source>
</evidence>
<keyword evidence="2" id="KW-0812">Transmembrane</keyword>
<dbReference type="Proteomes" id="UP000680038">
    <property type="component" value="Unassembled WGS sequence"/>
</dbReference>
<sequence>MDMKTSKGIFWGGLLVILGILWLLRNLDLIDIDWYGILPYWPILLILAGFILLVSGKERGASGGAVGLLITLAVFGAIVNKTDRAFDHSGRDWHFNWNDDDDNDEHNNDYDDDGDQNEDENDDNGQEDSKKQLNGNYQYEMEEFIQKAYLNLEGGAGSFKLEGNTDKLFAANTRSSSVGFISNRTVNKLEGSATVNLKMEEGNVTIKNGKISNEASIQLNERPVWHIDLGIGAGKGDFDFSNYKVESLKVSTGVAEMDVKLGDKQAETNVFVEAGVASVTLEIPESVGCEVRLDGAMNIRSFDDLEKVSDGLYRSPGYDGAAKKVHVKFEGGLSKVRIKRYER</sequence>
<dbReference type="EMBL" id="CAJRAF010000001">
    <property type="protein sequence ID" value="CAG4993337.1"/>
    <property type="molecule type" value="Genomic_DNA"/>
</dbReference>
<dbReference type="AlphaFoldDB" id="A0A916NAX2"/>
<feature type="transmembrane region" description="Helical" evidence="2">
    <location>
        <begin position="37"/>
        <end position="54"/>
    </location>
</feature>
<keyword evidence="2" id="KW-1133">Transmembrane helix</keyword>
<gene>
    <name evidence="4" type="ORF">DYBT9275_01152</name>
</gene>
<feature type="transmembrane region" description="Helical" evidence="2">
    <location>
        <begin position="9"/>
        <end position="25"/>
    </location>
</feature>
<feature type="transmembrane region" description="Helical" evidence="2">
    <location>
        <begin position="61"/>
        <end position="79"/>
    </location>
</feature>
<accession>A0A916NAX2</accession>
<keyword evidence="5" id="KW-1185">Reference proteome</keyword>
<evidence type="ECO:0000313" key="5">
    <source>
        <dbReference type="Proteomes" id="UP000680038"/>
    </source>
</evidence>
<feature type="region of interest" description="Disordered" evidence="1">
    <location>
        <begin position="97"/>
        <end position="131"/>
    </location>
</feature>
<feature type="compositionally biased region" description="Acidic residues" evidence="1">
    <location>
        <begin position="98"/>
        <end position="126"/>
    </location>
</feature>
<comment type="caution">
    <text evidence="4">The sequence shown here is derived from an EMBL/GenBank/DDBJ whole genome shotgun (WGS) entry which is preliminary data.</text>
</comment>
<organism evidence="4 5">
    <name type="scientific">Dyadobacter helix</name>
    <dbReference type="NCBI Taxonomy" id="2822344"/>
    <lineage>
        <taxon>Bacteria</taxon>
        <taxon>Pseudomonadati</taxon>
        <taxon>Bacteroidota</taxon>
        <taxon>Cytophagia</taxon>
        <taxon>Cytophagales</taxon>
        <taxon>Spirosomataceae</taxon>
        <taxon>Dyadobacter</taxon>
    </lineage>
</organism>
<feature type="domain" description="LiaF transmembrane" evidence="3">
    <location>
        <begin position="10"/>
        <end position="77"/>
    </location>
</feature>
<evidence type="ECO:0000313" key="4">
    <source>
        <dbReference type="EMBL" id="CAG4993337.1"/>
    </source>
</evidence>
<reference evidence="4" key="1">
    <citation type="submission" date="2021-04" db="EMBL/GenBank/DDBJ databases">
        <authorList>
            <person name="Rodrigo-Torres L."/>
            <person name="Arahal R. D."/>
            <person name="Lucena T."/>
        </authorList>
    </citation>
    <scope>NUCLEOTIDE SEQUENCE</scope>
    <source>
        <strain evidence="4">CECT 9275</strain>
    </source>
</reference>
<protein>
    <recommendedName>
        <fullName evidence="3">LiaF transmembrane domain-containing protein</fullName>
    </recommendedName>
</protein>
<dbReference type="InterPro" id="IPR054331">
    <property type="entry name" value="LiaF_TM"/>
</dbReference>
<name>A0A916NAX2_9BACT</name>
<evidence type="ECO:0000259" key="3">
    <source>
        <dbReference type="Pfam" id="PF22570"/>
    </source>
</evidence>
<proteinExistence type="predicted"/>
<evidence type="ECO:0000256" key="1">
    <source>
        <dbReference type="SAM" id="MobiDB-lite"/>
    </source>
</evidence>
<dbReference type="Pfam" id="PF22570">
    <property type="entry name" value="LiaF-TM"/>
    <property type="match status" value="1"/>
</dbReference>
<keyword evidence="2" id="KW-0472">Membrane</keyword>